<keyword evidence="2" id="KW-1185">Reference proteome</keyword>
<evidence type="ECO:0000313" key="2">
    <source>
        <dbReference type="Proteomes" id="UP000199501"/>
    </source>
</evidence>
<reference evidence="2" key="1">
    <citation type="submission" date="2016-10" db="EMBL/GenBank/DDBJ databases">
        <authorList>
            <person name="Varghese N."/>
            <person name="Submissions S."/>
        </authorList>
    </citation>
    <scope>NUCLEOTIDE SEQUENCE [LARGE SCALE GENOMIC DNA]</scope>
    <source>
        <strain evidence="2">IBRC-M 10403</strain>
    </source>
</reference>
<name>A0A1G6JPT6_9PSEU</name>
<dbReference type="OrthoDB" id="3681440at2"/>
<protein>
    <submittedName>
        <fullName evidence="1">Uncharacterized protein</fullName>
    </submittedName>
</protein>
<sequence length="190" mass="20925">MLDTATYQWINDERYSAITLAIVAGTAEDDVIRAYGGTPETSEIATFDESFNSFDDGQPFHVQTFTTGQFVVAVENNGFHGSDSRIARKVTGESGRFISVKWSSTGGDYILYVVGHKIEAQFDALSVSLGGDGDGIVPEWVNRVDWSQDETRAPYLALLGDVMGVHVSQEWFTTPHRTTVIPELYSMADL</sequence>
<dbReference type="RefSeq" id="WP_091447750.1">
    <property type="nucleotide sequence ID" value="NZ_FMZZ01000001.1"/>
</dbReference>
<organism evidence="1 2">
    <name type="scientific">Actinokineospora iranica</name>
    <dbReference type="NCBI Taxonomy" id="1271860"/>
    <lineage>
        <taxon>Bacteria</taxon>
        <taxon>Bacillati</taxon>
        <taxon>Actinomycetota</taxon>
        <taxon>Actinomycetes</taxon>
        <taxon>Pseudonocardiales</taxon>
        <taxon>Pseudonocardiaceae</taxon>
        <taxon>Actinokineospora</taxon>
    </lineage>
</organism>
<dbReference type="STRING" id="1271860.SAMN05216174_101506"/>
<gene>
    <name evidence="1" type="ORF">SAMN05216174_101506</name>
</gene>
<dbReference type="AlphaFoldDB" id="A0A1G6JPT6"/>
<accession>A0A1G6JPT6</accession>
<dbReference type="Proteomes" id="UP000199501">
    <property type="component" value="Unassembled WGS sequence"/>
</dbReference>
<dbReference type="EMBL" id="FMZZ01000001">
    <property type="protein sequence ID" value="SDC20739.1"/>
    <property type="molecule type" value="Genomic_DNA"/>
</dbReference>
<proteinExistence type="predicted"/>
<evidence type="ECO:0000313" key="1">
    <source>
        <dbReference type="EMBL" id="SDC20739.1"/>
    </source>
</evidence>